<accession>A0ABY3ZMX9</accession>
<protein>
    <recommendedName>
        <fullName evidence="2">DNA-3-methyladenine glycosylase II</fullName>
        <ecNumber evidence="2">3.2.2.21</ecNumber>
    </recommendedName>
</protein>
<evidence type="ECO:0000313" key="7">
    <source>
        <dbReference type="Proteomes" id="UP000831019"/>
    </source>
</evidence>
<keyword evidence="7" id="KW-1185">Reference proteome</keyword>
<dbReference type="CDD" id="cd00056">
    <property type="entry name" value="ENDO3c"/>
    <property type="match status" value="1"/>
</dbReference>
<dbReference type="Gene3D" id="1.10.1670.40">
    <property type="match status" value="1"/>
</dbReference>
<dbReference type="EMBL" id="CP085144">
    <property type="protein sequence ID" value="UOA14996.1"/>
    <property type="molecule type" value="Genomic_DNA"/>
</dbReference>
<feature type="domain" description="HhH-GPD" evidence="5">
    <location>
        <begin position="69"/>
        <end position="217"/>
    </location>
</feature>
<dbReference type="EC" id="3.2.2.21" evidence="2"/>
<keyword evidence="3" id="KW-0227">DNA damage</keyword>
<evidence type="ECO:0000256" key="3">
    <source>
        <dbReference type="ARBA" id="ARBA00022763"/>
    </source>
</evidence>
<dbReference type="PANTHER" id="PTHR43003">
    <property type="entry name" value="DNA-3-METHYLADENINE GLYCOSYLASE"/>
    <property type="match status" value="1"/>
</dbReference>
<dbReference type="InterPro" id="IPR051912">
    <property type="entry name" value="Alkylbase_DNA_Glycosylase/TA"/>
</dbReference>
<evidence type="ECO:0000256" key="2">
    <source>
        <dbReference type="ARBA" id="ARBA00012000"/>
    </source>
</evidence>
<dbReference type="Proteomes" id="UP000831019">
    <property type="component" value="Chromosome"/>
</dbReference>
<dbReference type="SMART" id="SM00478">
    <property type="entry name" value="ENDO3c"/>
    <property type="match status" value="1"/>
</dbReference>
<sequence>MPDRSRRDAGLGGKPVNLAPPITCDADVAEGAAWLAEREPRFAMALAQTGPLPLRLRPPGFAGLLDIIVGQQVSVASARAIYARLVTAGLDRPENVLHAGDEGLRAAGLSRPKARYVLALAERDFDFDALHCLSDDDATAALIAMPGIGPWTAQVYVMFCLGRRDVFPSGDLALQEAARGLFDLPARPTPKDLSVMAVAWSPWRSVAARQLFAYYRVLKQKEGLS</sequence>
<dbReference type="InterPro" id="IPR011257">
    <property type="entry name" value="DNA_glycosylase"/>
</dbReference>
<evidence type="ECO:0000256" key="4">
    <source>
        <dbReference type="ARBA" id="ARBA00023204"/>
    </source>
</evidence>
<keyword evidence="4" id="KW-0234">DNA repair</keyword>
<dbReference type="Gene3D" id="1.10.340.30">
    <property type="entry name" value="Hypothetical protein, domain 2"/>
    <property type="match status" value="1"/>
</dbReference>
<proteinExistence type="predicted"/>
<evidence type="ECO:0000259" key="5">
    <source>
        <dbReference type="SMART" id="SM00478"/>
    </source>
</evidence>
<dbReference type="PANTHER" id="PTHR43003:SF5">
    <property type="entry name" value="DNA-3-METHYLADENINE GLYCOSYLASE"/>
    <property type="match status" value="1"/>
</dbReference>
<evidence type="ECO:0000313" key="6">
    <source>
        <dbReference type="EMBL" id="UOA14996.1"/>
    </source>
</evidence>
<organism evidence="6 7">
    <name type="scientific">Sulfitobacter dubius</name>
    <dbReference type="NCBI Taxonomy" id="218673"/>
    <lineage>
        <taxon>Bacteria</taxon>
        <taxon>Pseudomonadati</taxon>
        <taxon>Pseudomonadota</taxon>
        <taxon>Alphaproteobacteria</taxon>
        <taxon>Rhodobacterales</taxon>
        <taxon>Roseobacteraceae</taxon>
        <taxon>Sulfitobacter</taxon>
    </lineage>
</organism>
<dbReference type="SUPFAM" id="SSF48150">
    <property type="entry name" value="DNA-glycosylase"/>
    <property type="match status" value="1"/>
</dbReference>
<dbReference type="Pfam" id="PF00730">
    <property type="entry name" value="HhH-GPD"/>
    <property type="match status" value="1"/>
</dbReference>
<evidence type="ECO:0000256" key="1">
    <source>
        <dbReference type="ARBA" id="ARBA00000086"/>
    </source>
</evidence>
<comment type="catalytic activity">
    <reaction evidence="1">
        <text>Hydrolysis of alkylated DNA, releasing 3-methyladenine, 3-methylguanine, 7-methylguanine and 7-methyladenine.</text>
        <dbReference type="EC" id="3.2.2.21"/>
    </reaction>
</comment>
<gene>
    <name evidence="6" type="primary">alkA</name>
    <name evidence="6" type="ORF">DSM109990_01815</name>
</gene>
<dbReference type="InterPro" id="IPR003265">
    <property type="entry name" value="HhH-GPD_domain"/>
</dbReference>
<name>A0ABY3ZMX9_9RHOB</name>
<reference evidence="7" key="1">
    <citation type="journal article" date="2022" name="Microorganisms">
        <title>Beyond the ABCs#Discovery of Three New Plasmid Types in Rhodobacterales (RepQ, RepY, RepW).</title>
        <authorList>
            <person name="Freese H.M."/>
            <person name="Ringel V."/>
            <person name="Overmann J."/>
            <person name="Petersen J."/>
        </authorList>
    </citation>
    <scope>NUCLEOTIDE SEQUENCE [LARGE SCALE GENOMIC DNA]</scope>
    <source>
        <strain evidence="7">DSM 109990</strain>
    </source>
</reference>